<reference evidence="2 3" key="1">
    <citation type="submission" date="2022-11" db="EMBL/GenBank/DDBJ databases">
        <title>Nonomuraea corallina sp. nov., a new species of the genus Nonomuraea isolated from sea side sediment in Thai sea.</title>
        <authorList>
            <person name="Ngamcharungchit C."/>
            <person name="Matsumoto A."/>
            <person name="Suriyachadkun C."/>
            <person name="Panbangred W."/>
            <person name="Inahashi Y."/>
            <person name="Intra B."/>
        </authorList>
    </citation>
    <scope>NUCLEOTIDE SEQUENCE [LARGE SCALE GENOMIC DNA]</scope>
    <source>
        <strain evidence="2 3">DSM 43553</strain>
    </source>
</reference>
<sequence length="172" mass="17954">MRALVVYESMYGNTRRIAEAVAEGLAGRMRADVVEVGSAPAAVGEDVTLLVVGGPTHAFAMSRATTRQSAAQDAPDGLVSRGDGIREWLSGLRTGSARLAAAAFDTRVAKPRLPGSAARGAARRLRRLGVRSAAPAHSFYVIGTKGPLVDGELDRAREWGETLAASFPVPAS</sequence>
<dbReference type="PROSITE" id="PS00201">
    <property type="entry name" value="FLAVODOXIN"/>
    <property type="match status" value="1"/>
</dbReference>
<organism evidence="2 3">
    <name type="scientific">Nonomuraea ferruginea</name>
    <dbReference type="NCBI Taxonomy" id="46174"/>
    <lineage>
        <taxon>Bacteria</taxon>
        <taxon>Bacillati</taxon>
        <taxon>Actinomycetota</taxon>
        <taxon>Actinomycetes</taxon>
        <taxon>Streptosporangiales</taxon>
        <taxon>Streptosporangiaceae</taxon>
        <taxon>Nonomuraea</taxon>
    </lineage>
</organism>
<keyword evidence="3" id="KW-1185">Reference proteome</keyword>
<comment type="caution">
    <text evidence="2">The sequence shown here is derived from an EMBL/GenBank/DDBJ whole genome shotgun (WGS) entry which is preliminary data.</text>
</comment>
<dbReference type="SUPFAM" id="SSF52218">
    <property type="entry name" value="Flavoproteins"/>
    <property type="match status" value="1"/>
</dbReference>
<name>A0ABT4T3W4_9ACTN</name>
<evidence type="ECO:0000259" key="1">
    <source>
        <dbReference type="PROSITE" id="PS50902"/>
    </source>
</evidence>
<feature type="domain" description="Flavodoxin-like" evidence="1">
    <location>
        <begin position="3"/>
        <end position="164"/>
    </location>
</feature>
<protein>
    <submittedName>
        <fullName evidence="2">Flavodoxin domain-containing protein</fullName>
    </submittedName>
</protein>
<evidence type="ECO:0000313" key="3">
    <source>
        <dbReference type="Proteomes" id="UP001212498"/>
    </source>
</evidence>
<dbReference type="RefSeq" id="WP_148031880.1">
    <property type="nucleotide sequence ID" value="NZ_BAABFD010000002.1"/>
</dbReference>
<evidence type="ECO:0000313" key="2">
    <source>
        <dbReference type="EMBL" id="MDA0644218.1"/>
    </source>
</evidence>
<dbReference type="PROSITE" id="PS50902">
    <property type="entry name" value="FLAVODOXIN_LIKE"/>
    <property type="match status" value="1"/>
</dbReference>
<dbReference type="Gene3D" id="3.40.50.360">
    <property type="match status" value="1"/>
</dbReference>
<gene>
    <name evidence="2" type="ORF">OUY24_26615</name>
</gene>
<dbReference type="EMBL" id="JAPNUD010000090">
    <property type="protein sequence ID" value="MDA0644218.1"/>
    <property type="molecule type" value="Genomic_DNA"/>
</dbReference>
<dbReference type="Pfam" id="PF00258">
    <property type="entry name" value="Flavodoxin_1"/>
    <property type="match status" value="1"/>
</dbReference>
<dbReference type="InterPro" id="IPR029039">
    <property type="entry name" value="Flavoprotein-like_sf"/>
</dbReference>
<accession>A0ABT4T3W4</accession>
<dbReference type="InterPro" id="IPR001226">
    <property type="entry name" value="Flavodoxin_CS"/>
</dbReference>
<dbReference type="InterPro" id="IPR008254">
    <property type="entry name" value="Flavodoxin/NO_synth"/>
</dbReference>
<proteinExistence type="predicted"/>
<dbReference type="Proteomes" id="UP001212498">
    <property type="component" value="Unassembled WGS sequence"/>
</dbReference>